<keyword evidence="1" id="KW-1133">Transmembrane helix</keyword>
<dbReference type="AlphaFoldDB" id="A0A9D3VBY4"/>
<feature type="transmembrane region" description="Helical" evidence="1">
    <location>
        <begin position="99"/>
        <end position="119"/>
    </location>
</feature>
<dbReference type="PANTHER" id="PTHR47216">
    <property type="match status" value="1"/>
</dbReference>
<accession>A0A9D3VBY4</accession>
<keyword evidence="1" id="KW-0472">Membrane</keyword>
<organism evidence="2 3">
    <name type="scientific">Gossypium stocksii</name>
    <dbReference type="NCBI Taxonomy" id="47602"/>
    <lineage>
        <taxon>Eukaryota</taxon>
        <taxon>Viridiplantae</taxon>
        <taxon>Streptophyta</taxon>
        <taxon>Embryophyta</taxon>
        <taxon>Tracheophyta</taxon>
        <taxon>Spermatophyta</taxon>
        <taxon>Magnoliopsida</taxon>
        <taxon>eudicotyledons</taxon>
        <taxon>Gunneridae</taxon>
        <taxon>Pentapetalae</taxon>
        <taxon>rosids</taxon>
        <taxon>malvids</taxon>
        <taxon>Malvales</taxon>
        <taxon>Malvaceae</taxon>
        <taxon>Malvoideae</taxon>
        <taxon>Gossypium</taxon>
    </lineage>
</organism>
<proteinExistence type="predicted"/>
<keyword evidence="1" id="KW-0812">Transmembrane</keyword>
<dbReference type="EMBL" id="JAIQCV010000008">
    <property type="protein sequence ID" value="KAH1075383.1"/>
    <property type="molecule type" value="Genomic_DNA"/>
</dbReference>
<gene>
    <name evidence="2" type="ORF">J1N35_027711</name>
</gene>
<protein>
    <submittedName>
        <fullName evidence="2">Uncharacterized protein</fullName>
    </submittedName>
</protein>
<comment type="caution">
    <text evidence="2">The sequence shown here is derived from an EMBL/GenBank/DDBJ whole genome shotgun (WGS) entry which is preliminary data.</text>
</comment>
<evidence type="ECO:0000256" key="1">
    <source>
        <dbReference type="SAM" id="Phobius"/>
    </source>
</evidence>
<dbReference type="PANTHER" id="PTHR47216:SF4">
    <property type="entry name" value="OS01G0859400 PROTEIN"/>
    <property type="match status" value="1"/>
</dbReference>
<evidence type="ECO:0000313" key="3">
    <source>
        <dbReference type="Proteomes" id="UP000828251"/>
    </source>
</evidence>
<keyword evidence="3" id="KW-1185">Reference proteome</keyword>
<name>A0A9D3VBY4_9ROSI</name>
<reference evidence="2 3" key="1">
    <citation type="journal article" date="2021" name="Plant Biotechnol. J.">
        <title>Multi-omics assisted identification of the key and species-specific regulatory components of drought-tolerant mechanisms in Gossypium stocksii.</title>
        <authorList>
            <person name="Yu D."/>
            <person name="Ke L."/>
            <person name="Zhang D."/>
            <person name="Wu Y."/>
            <person name="Sun Y."/>
            <person name="Mei J."/>
            <person name="Sun J."/>
            <person name="Sun Y."/>
        </authorList>
    </citation>
    <scope>NUCLEOTIDE SEQUENCE [LARGE SCALE GENOMIC DNA]</scope>
    <source>
        <strain evidence="3">cv. E1</strain>
        <tissue evidence="2">Leaf</tissue>
    </source>
</reference>
<sequence length="235" mass="26327">MEYFITGVFHSGLKQRFLGISIPFPHHRLAIRCLKYPILPLPKFHLKNTQSPAISRTLRLRHSSPSSKVRNFLFLISDCESEMGLGLSVLIAMKATTRIFGFIVLAIPLLYASLISWLVSIASHPSIDLPMLLGKNPDGTFPILCTIMFSPYLYFARAFSMARRFLSGVYLKGYNAALKKEIPVLSLFPCHFKLIANDKAIGNRLEMLDGHKTHRSQSSLLISGSGTSKWTGRCI</sequence>
<feature type="transmembrane region" description="Helical" evidence="1">
    <location>
        <begin position="139"/>
        <end position="156"/>
    </location>
</feature>
<dbReference type="Proteomes" id="UP000828251">
    <property type="component" value="Unassembled WGS sequence"/>
</dbReference>
<evidence type="ECO:0000313" key="2">
    <source>
        <dbReference type="EMBL" id="KAH1075383.1"/>
    </source>
</evidence>